<dbReference type="EMBL" id="FQVW01000023">
    <property type="protein sequence ID" value="SHG26062.1"/>
    <property type="molecule type" value="Genomic_DNA"/>
</dbReference>
<gene>
    <name evidence="1" type="ORF">SAMN05216225_102320</name>
</gene>
<sequence>MGIVVVEICDGNAITTLNIEEILENEFPEVAVLTSDCLSFCGLCRVKPYALVNNKRIFGKTPEECLEKIKIAIKEELAIYQ</sequence>
<evidence type="ECO:0000313" key="2">
    <source>
        <dbReference type="Proteomes" id="UP000183988"/>
    </source>
</evidence>
<dbReference type="RefSeq" id="WP_072890666.1">
    <property type="nucleotide sequence ID" value="NZ_FQVW01000023.1"/>
</dbReference>
<organism evidence="1 2">
    <name type="scientific">Ornithinibacillus halophilus</name>
    <dbReference type="NCBI Taxonomy" id="930117"/>
    <lineage>
        <taxon>Bacteria</taxon>
        <taxon>Bacillati</taxon>
        <taxon>Bacillota</taxon>
        <taxon>Bacilli</taxon>
        <taxon>Bacillales</taxon>
        <taxon>Bacillaceae</taxon>
        <taxon>Ornithinibacillus</taxon>
    </lineage>
</organism>
<dbReference type="STRING" id="930117.SAMN05216225_102320"/>
<dbReference type="Pfam" id="PF07293">
    <property type="entry name" value="DUF1450"/>
    <property type="match status" value="1"/>
</dbReference>
<reference evidence="1 2" key="1">
    <citation type="submission" date="2016-11" db="EMBL/GenBank/DDBJ databases">
        <authorList>
            <person name="Jaros S."/>
            <person name="Januszkiewicz K."/>
            <person name="Wedrychowicz H."/>
        </authorList>
    </citation>
    <scope>NUCLEOTIDE SEQUENCE [LARGE SCALE GENOMIC DNA]</scope>
    <source>
        <strain evidence="1 2">IBRC-M 10683</strain>
    </source>
</reference>
<accession>A0A1M5ICR6</accession>
<keyword evidence="2" id="KW-1185">Reference proteome</keyword>
<proteinExistence type="predicted"/>
<dbReference type="Proteomes" id="UP000183988">
    <property type="component" value="Unassembled WGS sequence"/>
</dbReference>
<dbReference type="OrthoDB" id="1684419at2"/>
<dbReference type="AlphaFoldDB" id="A0A1M5ICR6"/>
<protein>
    <submittedName>
        <fullName evidence="1">Uncharacterized protein YuzB, UPF0349 family</fullName>
    </submittedName>
</protein>
<dbReference type="InterPro" id="IPR009910">
    <property type="entry name" value="DUF1450"/>
</dbReference>
<evidence type="ECO:0000313" key="1">
    <source>
        <dbReference type="EMBL" id="SHG26062.1"/>
    </source>
</evidence>
<name>A0A1M5ICR6_9BACI</name>